<dbReference type="VEuPathDB" id="PiroplasmaDB:TOT_040000045"/>
<feature type="transmembrane region" description="Helical" evidence="2">
    <location>
        <begin position="6"/>
        <end position="31"/>
    </location>
</feature>
<dbReference type="Proteomes" id="UP000003786">
    <property type="component" value="Chromosome 4"/>
</dbReference>
<feature type="compositionally biased region" description="Basic and acidic residues" evidence="1">
    <location>
        <begin position="241"/>
        <end position="250"/>
    </location>
</feature>
<evidence type="ECO:0000313" key="3">
    <source>
        <dbReference type="EMBL" id="BAM41664.1"/>
    </source>
</evidence>
<dbReference type="KEGG" id="tot:TOT_040000045"/>
<dbReference type="GeneID" id="20716149"/>
<proteinExistence type="predicted"/>
<feature type="compositionally biased region" description="Basic and acidic residues" evidence="1">
    <location>
        <begin position="264"/>
        <end position="295"/>
    </location>
</feature>
<evidence type="ECO:0000313" key="4">
    <source>
        <dbReference type="Proteomes" id="UP000003786"/>
    </source>
</evidence>
<organism evidence="3 4">
    <name type="scientific">Theileria orientalis strain Shintoku</name>
    <dbReference type="NCBI Taxonomy" id="869250"/>
    <lineage>
        <taxon>Eukaryota</taxon>
        <taxon>Sar</taxon>
        <taxon>Alveolata</taxon>
        <taxon>Apicomplexa</taxon>
        <taxon>Aconoidasida</taxon>
        <taxon>Piroplasmida</taxon>
        <taxon>Theileriidae</taxon>
        <taxon>Theileria</taxon>
    </lineage>
</organism>
<feature type="region of interest" description="Disordered" evidence="1">
    <location>
        <begin position="235"/>
        <end position="314"/>
    </location>
</feature>
<dbReference type="AlphaFoldDB" id="J4DQ15"/>
<accession>J4DQ15</accession>
<keyword evidence="2" id="KW-0812">Transmembrane</keyword>
<gene>
    <name evidence="3" type="ORF">TOT_040000045</name>
</gene>
<reference evidence="3 4" key="1">
    <citation type="journal article" date="2012" name="MBio">
        <title>Comparative genome analysis of three eukaryotic parasites with differing abilities to transform leukocytes reveals key mediators of Theileria-induced leukocyte transformation.</title>
        <authorList>
            <person name="Hayashida K."/>
            <person name="Hara Y."/>
            <person name="Abe T."/>
            <person name="Yamasaki C."/>
            <person name="Toyoda A."/>
            <person name="Kosuge T."/>
            <person name="Suzuki Y."/>
            <person name="Sato Y."/>
            <person name="Kawashima S."/>
            <person name="Katayama T."/>
            <person name="Wakaguri H."/>
            <person name="Inoue N."/>
            <person name="Homma K."/>
            <person name="Tada-Umezaki M."/>
            <person name="Yagi Y."/>
            <person name="Fujii Y."/>
            <person name="Habara T."/>
            <person name="Kanehisa M."/>
            <person name="Watanabe H."/>
            <person name="Ito K."/>
            <person name="Gojobori T."/>
            <person name="Sugawara H."/>
            <person name="Imanishi T."/>
            <person name="Weir W."/>
            <person name="Gardner M."/>
            <person name="Pain A."/>
            <person name="Shiels B."/>
            <person name="Hattori M."/>
            <person name="Nene V."/>
            <person name="Sugimoto C."/>
        </authorList>
    </citation>
    <scope>NUCLEOTIDE SEQUENCE [LARGE SCALE GENOMIC DNA]</scope>
    <source>
        <strain evidence="3 4">Shintoku</strain>
    </source>
</reference>
<sequence length="314" mass="35434">MAPLKVFNIITLLYVFCSLGLTAWITVDLYYTINPANKKTKSDGRGRVDSKQNTIIETYPKYLNSNLFTGDKLQETKPLPSSDKNDGIFSELYGDPTKNKLSDYPKSPVKVKVVDKPVQKKDEDVNDGIFTELYGDLSPEIKSTKPKDVPEVIKTQEQRAPNKFEDDFEEVKAEDENYGIMGEISGHPTKTKLPKEKIAKLARKFNLKRLEEDVDVVDPEDENYGIMSEVHGYHNRTKMSKPKDLDEVVQKPKAVSQESLVPKKAHETLPKPAKPHVEVDPDSPKKVVKEVKGPDRVSNVHGQPGFDGSDEFFE</sequence>
<dbReference type="EMBL" id="AP011949">
    <property type="protein sequence ID" value="BAM41664.1"/>
    <property type="molecule type" value="Genomic_DNA"/>
</dbReference>
<name>J4DQ15_THEOR</name>
<keyword evidence="2" id="KW-0472">Membrane</keyword>
<keyword evidence="2" id="KW-1133">Transmembrane helix</keyword>
<evidence type="ECO:0000256" key="2">
    <source>
        <dbReference type="SAM" id="Phobius"/>
    </source>
</evidence>
<evidence type="ECO:0000256" key="1">
    <source>
        <dbReference type="SAM" id="MobiDB-lite"/>
    </source>
</evidence>
<dbReference type="RefSeq" id="XP_009691965.1">
    <property type="nucleotide sequence ID" value="XM_009693670.1"/>
</dbReference>
<keyword evidence="4" id="KW-1185">Reference proteome</keyword>
<protein>
    <submittedName>
        <fullName evidence="3">Uncharacterized protein</fullName>
    </submittedName>
</protein>